<dbReference type="RefSeq" id="WP_413779446.1">
    <property type="nucleotide sequence ID" value="NZ_JAUOZS010000001.1"/>
</dbReference>
<dbReference type="EMBL" id="JAUOZS010000001">
    <property type="protein sequence ID" value="MDT8900914.1"/>
    <property type="molecule type" value="Genomic_DNA"/>
</dbReference>
<sequence length="81" mass="9707">MVYIVLSSNGIYGGYTDEARAKAVMERFNDDELYIARKKNPDTPMFHTNIVDESFVYVYEDEMFVEKIRDERYYEDPNKME</sequence>
<accession>A0ABU3NVR5</accession>
<dbReference type="Proteomes" id="UP001254848">
    <property type="component" value="Unassembled WGS sequence"/>
</dbReference>
<evidence type="ECO:0000313" key="2">
    <source>
        <dbReference type="Proteomes" id="UP001254848"/>
    </source>
</evidence>
<evidence type="ECO:0000313" key="1">
    <source>
        <dbReference type="EMBL" id="MDT8900914.1"/>
    </source>
</evidence>
<protein>
    <submittedName>
        <fullName evidence="1">Uncharacterized protein</fullName>
    </submittedName>
</protein>
<gene>
    <name evidence="1" type="ORF">Q4T40_06660</name>
</gene>
<organism evidence="1 2">
    <name type="scientific">Anaeroselena agilis</name>
    <dbReference type="NCBI Taxonomy" id="3063788"/>
    <lineage>
        <taxon>Bacteria</taxon>
        <taxon>Bacillati</taxon>
        <taxon>Bacillota</taxon>
        <taxon>Negativicutes</taxon>
        <taxon>Acetonemataceae</taxon>
        <taxon>Anaeroselena</taxon>
    </lineage>
</organism>
<reference evidence="1 2" key="1">
    <citation type="submission" date="2023-07" db="EMBL/GenBank/DDBJ databases">
        <title>The novel representative of Negativicutes class, Anaeroselena agilis gen. nov. sp. nov.</title>
        <authorList>
            <person name="Prokofeva M.I."/>
            <person name="Elcheninov A.G."/>
            <person name="Klyukina A."/>
            <person name="Kublanov I.V."/>
            <person name="Frolov E.N."/>
            <person name="Podosokorskaya O.A."/>
        </authorList>
    </citation>
    <scope>NUCLEOTIDE SEQUENCE [LARGE SCALE GENOMIC DNA]</scope>
    <source>
        <strain evidence="1 2">4137-cl</strain>
    </source>
</reference>
<proteinExistence type="predicted"/>
<comment type="caution">
    <text evidence="1">The sequence shown here is derived from an EMBL/GenBank/DDBJ whole genome shotgun (WGS) entry which is preliminary data.</text>
</comment>
<keyword evidence="2" id="KW-1185">Reference proteome</keyword>
<name>A0ABU3NVR5_9FIRM</name>